<evidence type="ECO:0000313" key="14">
    <source>
        <dbReference type="EMBL" id="GIM67215.1"/>
    </source>
</evidence>
<dbReference type="GO" id="GO:0016616">
    <property type="term" value="F:oxidoreductase activity, acting on the CH-OH group of donors, NAD or NADP as acceptor"/>
    <property type="evidence" value="ECO:0007669"/>
    <property type="project" value="InterPro"/>
</dbReference>
<reference evidence="14" key="1">
    <citation type="submission" date="2021-03" db="EMBL/GenBank/DDBJ databases">
        <title>Whole genome shotgun sequence of Actinoplanes auranticolor NBRC 12245.</title>
        <authorList>
            <person name="Komaki H."/>
            <person name="Tamura T."/>
        </authorList>
    </citation>
    <scope>NUCLEOTIDE SEQUENCE</scope>
    <source>
        <strain evidence="14">NBRC 12245</strain>
    </source>
</reference>
<sequence>MRAWGVTANNPAMTVIAFLGAGSVVFTRELLADILSFDELRGVTLALHDIDAERLETAEAIARRTAEQLGARPVITTSLDRRAVLDGADFVINAVQVGMHAATVRDFEIPAKYGLRQTIGDTLGVGGIFRALRTFPVLEGIARDMRELCPDAWLLNYTNPMAMNVGYLAAVAPELKTVGLCHSVYWTVRDLSELLGVPYQEVDYTGAGVNHQAWLLRFEHRGQSLYPQLDELLAREPGLRRRVRMDMYSRLGYFPTETSEHSAEYLPWYLHDDAEIERLRIPVGDYLRISADNVAEYHTVRKSVLAGEPLDVSRDATEYAPQVIHSMVTGTLRRIHGNVANRGLISNLPEDYAVEVPCVVDALGVRPERVGALPPQCAALNRGFVNVGQLTVQAAVTGDKRMVRQAAMVDPNTAATLAVEQIWALCDELTAAHGDLIPGSLR</sequence>
<evidence type="ECO:0000256" key="7">
    <source>
        <dbReference type="ARBA" id="ARBA00023277"/>
    </source>
</evidence>
<evidence type="ECO:0000256" key="4">
    <source>
        <dbReference type="ARBA" id="ARBA00022801"/>
    </source>
</evidence>
<evidence type="ECO:0000256" key="6">
    <source>
        <dbReference type="ARBA" id="ARBA00023211"/>
    </source>
</evidence>
<dbReference type="PANTHER" id="PTHR32092">
    <property type="entry name" value="6-PHOSPHO-BETA-GLUCOSIDASE-RELATED"/>
    <property type="match status" value="1"/>
</dbReference>
<protein>
    <submittedName>
        <fullName evidence="14">Alpha-glucosidase/alpha-galactosidase</fullName>
    </submittedName>
</protein>
<organism evidence="14 15">
    <name type="scientific">Actinoplanes auranticolor</name>
    <dbReference type="NCBI Taxonomy" id="47988"/>
    <lineage>
        <taxon>Bacteria</taxon>
        <taxon>Bacillati</taxon>
        <taxon>Actinomycetota</taxon>
        <taxon>Actinomycetes</taxon>
        <taxon>Micromonosporales</taxon>
        <taxon>Micromonosporaceae</taxon>
        <taxon>Actinoplanes</taxon>
    </lineage>
</organism>
<gene>
    <name evidence="14" type="ORF">Aau02nite_26430</name>
</gene>
<keyword evidence="10" id="KW-0533">Nickel</keyword>
<dbReference type="PANTHER" id="PTHR32092:SF6">
    <property type="entry name" value="ALPHA-GALACTOSIDASE"/>
    <property type="match status" value="1"/>
</dbReference>
<dbReference type="Gene3D" id="3.90.1820.10">
    <property type="entry name" value="AglA-like glucosidase"/>
    <property type="match status" value="1"/>
</dbReference>
<dbReference type="GO" id="GO:0004553">
    <property type="term" value="F:hydrolase activity, hydrolyzing O-glycosyl compounds"/>
    <property type="evidence" value="ECO:0007669"/>
    <property type="project" value="InterPro"/>
</dbReference>
<comment type="similarity">
    <text evidence="2 12">Belongs to the glycosyl hydrolase 4 family.</text>
</comment>
<dbReference type="NCBIfam" id="NF011657">
    <property type="entry name" value="PRK15076.1"/>
    <property type="match status" value="1"/>
</dbReference>
<name>A0A919VL30_9ACTN</name>
<comment type="cofactor">
    <cofactor evidence="12">
        <name>NAD(+)</name>
        <dbReference type="ChEBI" id="CHEBI:57540"/>
    </cofactor>
    <text evidence="12">Binds 1 NAD(+) per subunit.</text>
</comment>
<dbReference type="InterPro" id="IPR053715">
    <property type="entry name" value="GH4_Enzyme_sf"/>
</dbReference>
<evidence type="ECO:0000256" key="9">
    <source>
        <dbReference type="PIRSR" id="PIRSR601088-2"/>
    </source>
</evidence>
<keyword evidence="10" id="KW-0408">Iron</keyword>
<dbReference type="Pfam" id="PF02056">
    <property type="entry name" value="Glyco_hydro_4"/>
    <property type="match status" value="1"/>
</dbReference>
<keyword evidence="5 12" id="KW-0520">NAD</keyword>
<evidence type="ECO:0000256" key="5">
    <source>
        <dbReference type="ARBA" id="ARBA00023027"/>
    </source>
</evidence>
<comment type="caution">
    <text evidence="14">The sequence shown here is derived from an EMBL/GenBank/DDBJ whole genome shotgun (WGS) entry which is preliminary data.</text>
</comment>
<dbReference type="InterPro" id="IPR036291">
    <property type="entry name" value="NAD(P)-bd_dom_sf"/>
</dbReference>
<keyword evidence="7" id="KW-0119">Carbohydrate metabolism</keyword>
<keyword evidence="3 10" id="KW-0479">Metal-binding</keyword>
<dbReference type="InterPro" id="IPR022616">
    <property type="entry name" value="Glyco_hydro_4_C"/>
</dbReference>
<dbReference type="Pfam" id="PF11975">
    <property type="entry name" value="Glyco_hydro_4C"/>
    <property type="match status" value="1"/>
</dbReference>
<evidence type="ECO:0000256" key="10">
    <source>
        <dbReference type="PIRSR" id="PIRSR601088-3"/>
    </source>
</evidence>
<proteinExistence type="inferred from homology"/>
<dbReference type="GO" id="GO:0005975">
    <property type="term" value="P:carbohydrate metabolic process"/>
    <property type="evidence" value="ECO:0007669"/>
    <property type="project" value="InterPro"/>
</dbReference>
<dbReference type="CDD" id="cd05297">
    <property type="entry name" value="GH4_alpha_glucosidase_galactosidase"/>
    <property type="match status" value="1"/>
</dbReference>
<dbReference type="InterPro" id="IPR015955">
    <property type="entry name" value="Lactate_DH/Glyco_Ohase_4_C"/>
</dbReference>
<dbReference type="EMBL" id="BOQL01000021">
    <property type="protein sequence ID" value="GIM67215.1"/>
    <property type="molecule type" value="Genomic_DNA"/>
</dbReference>
<dbReference type="InterPro" id="IPR001088">
    <property type="entry name" value="Glyco_hydro_4"/>
</dbReference>
<feature type="site" description="Increases basicity of active site Tyr" evidence="11">
    <location>
        <position position="121"/>
    </location>
</feature>
<evidence type="ECO:0000256" key="8">
    <source>
        <dbReference type="ARBA" id="ARBA00023295"/>
    </source>
</evidence>
<evidence type="ECO:0000256" key="12">
    <source>
        <dbReference type="RuleBase" id="RU361152"/>
    </source>
</evidence>
<evidence type="ECO:0000259" key="13">
    <source>
        <dbReference type="Pfam" id="PF11975"/>
    </source>
</evidence>
<comment type="cofactor">
    <cofactor evidence="1">
        <name>Mn(2+)</name>
        <dbReference type="ChEBI" id="CHEBI:29035"/>
    </cofactor>
</comment>
<evidence type="ECO:0000313" key="15">
    <source>
        <dbReference type="Proteomes" id="UP000681340"/>
    </source>
</evidence>
<feature type="domain" description="Glycosyl hydrolase family 4 C-terminal" evidence="13">
    <location>
        <begin position="207"/>
        <end position="413"/>
    </location>
</feature>
<keyword evidence="10" id="KW-0170">Cobalt</keyword>
<evidence type="ECO:0000256" key="1">
    <source>
        <dbReference type="ARBA" id="ARBA00001936"/>
    </source>
</evidence>
<evidence type="ECO:0000256" key="3">
    <source>
        <dbReference type="ARBA" id="ARBA00022723"/>
    </source>
</evidence>
<evidence type="ECO:0000256" key="2">
    <source>
        <dbReference type="ARBA" id="ARBA00010141"/>
    </source>
</evidence>
<evidence type="ECO:0000256" key="11">
    <source>
        <dbReference type="PIRSR" id="PIRSR601088-4"/>
    </source>
</evidence>
<feature type="binding site" evidence="9">
    <location>
        <position position="159"/>
    </location>
    <ligand>
        <name>substrate</name>
    </ligand>
</feature>
<dbReference type="GO" id="GO:0046872">
    <property type="term" value="F:metal ion binding"/>
    <property type="evidence" value="ECO:0007669"/>
    <property type="project" value="UniProtKB-KW"/>
</dbReference>
<keyword evidence="15" id="KW-1185">Reference proteome</keyword>
<dbReference type="PRINTS" id="PR00732">
    <property type="entry name" value="GLHYDRLASE4"/>
</dbReference>
<keyword evidence="8 12" id="KW-0326">Glycosidase</keyword>
<accession>A0A919VL30</accession>
<feature type="binding site" evidence="10">
    <location>
        <position position="181"/>
    </location>
    <ligand>
        <name>Mn(2+)</name>
        <dbReference type="ChEBI" id="CHEBI:29035"/>
    </ligand>
</feature>
<keyword evidence="6 10" id="KW-0464">Manganese</keyword>
<dbReference type="AlphaFoldDB" id="A0A919VL30"/>
<keyword evidence="4 12" id="KW-0378">Hydrolase</keyword>
<dbReference type="SUPFAM" id="SSF56327">
    <property type="entry name" value="LDH C-terminal domain-like"/>
    <property type="match status" value="1"/>
</dbReference>
<feature type="binding site" evidence="10">
    <location>
        <position position="211"/>
    </location>
    <ligand>
        <name>Mn(2+)</name>
        <dbReference type="ChEBI" id="CHEBI:29035"/>
    </ligand>
</feature>
<dbReference type="SUPFAM" id="SSF51735">
    <property type="entry name" value="NAD(P)-binding Rossmann-fold domains"/>
    <property type="match status" value="1"/>
</dbReference>
<dbReference type="Proteomes" id="UP000681340">
    <property type="component" value="Unassembled WGS sequence"/>
</dbReference>